<reference evidence="1" key="1">
    <citation type="submission" date="2022-07" db="EMBL/GenBank/DDBJ databases">
        <title>Genome Sequence of Lecanicillium saksenae.</title>
        <authorList>
            <person name="Buettner E."/>
        </authorList>
    </citation>
    <scope>NUCLEOTIDE SEQUENCE</scope>
    <source>
        <strain evidence="1">VT-O1</strain>
    </source>
</reference>
<sequence length="430" mass="46477">MQVWTIRQPSKGVLVDDGGQSGARGRKPTSETGNLDYGKKLIAWPVTESHRRWEITESHWYANPPYQPRELTYVGLGMGGGNWMNKKQFMGARTETEEGRHRLQEKPFHRFIGSRHQNFLPSPDAASTCDTAFVSVSASASAAQASTMEVFGLKSQSLRYKMDGFGAAHYLAPHDYFGFAPATSHHLVQAAAAAAMSSTEPAQPKTTLVVGASRGIGKELVQQLSQLQQHGRVIASVRSAVDFGSSPNIQSITMDQSSAKSINEAARSIAALDTLIINAAMGDDEQLLDTPDERMAQYMDVNVTGVLRIVKAFLPALKARKTRQIVLVSSTSGSLARQVNAKSGFKGPYAVSKAALNMIAVQLHNELHESDGFTVVPIHPGWVATDMGRISGDGGMPASKSASGILSVIEKLKPQNSATFYNYDGTTLPW</sequence>
<organism evidence="1 2">
    <name type="scientific">Lecanicillium saksenae</name>
    <dbReference type="NCBI Taxonomy" id="468837"/>
    <lineage>
        <taxon>Eukaryota</taxon>
        <taxon>Fungi</taxon>
        <taxon>Dikarya</taxon>
        <taxon>Ascomycota</taxon>
        <taxon>Pezizomycotina</taxon>
        <taxon>Sordariomycetes</taxon>
        <taxon>Hypocreomycetidae</taxon>
        <taxon>Hypocreales</taxon>
        <taxon>Cordycipitaceae</taxon>
        <taxon>Lecanicillium</taxon>
    </lineage>
</organism>
<dbReference type="Proteomes" id="UP001148737">
    <property type="component" value="Unassembled WGS sequence"/>
</dbReference>
<dbReference type="EMBL" id="JANAKD010000330">
    <property type="protein sequence ID" value="KAJ3494936.1"/>
    <property type="molecule type" value="Genomic_DNA"/>
</dbReference>
<evidence type="ECO:0000313" key="2">
    <source>
        <dbReference type="Proteomes" id="UP001148737"/>
    </source>
</evidence>
<gene>
    <name evidence="1" type="ORF">NLG97_g3754</name>
</gene>
<proteinExistence type="predicted"/>
<name>A0ACC1R158_9HYPO</name>
<keyword evidence="2" id="KW-1185">Reference proteome</keyword>
<comment type="caution">
    <text evidence="1">The sequence shown here is derived from an EMBL/GenBank/DDBJ whole genome shotgun (WGS) entry which is preliminary data.</text>
</comment>
<evidence type="ECO:0000313" key="1">
    <source>
        <dbReference type="EMBL" id="KAJ3494936.1"/>
    </source>
</evidence>
<protein>
    <submittedName>
        <fullName evidence="1">Uncharacterized protein</fullName>
    </submittedName>
</protein>
<accession>A0ACC1R158</accession>